<name>B2VD68_ERWT9</name>
<keyword evidence="2" id="KW-1185">Reference proteome</keyword>
<dbReference type="KEGG" id="eta:ETA_07670"/>
<reference evidence="1 2" key="1">
    <citation type="journal article" date="2008" name="Environ. Microbiol.">
        <title>The genome of Erwinia tasmaniensis strain Et1/99, a non-pathogenic bacterium in the genus Erwinia.</title>
        <authorList>
            <person name="Kube M."/>
            <person name="Migdoll A.M."/>
            <person name="Mueller I."/>
            <person name="Kuhl H."/>
            <person name="Beck A."/>
            <person name="Reinhardt R."/>
            <person name="Geider K."/>
        </authorList>
    </citation>
    <scope>NUCLEOTIDE SEQUENCE [LARGE SCALE GENOMIC DNA]</scope>
    <source>
        <strain evidence="2">DSM 17950 / CFBP 7177 / CIP 109463 / NCPPB 4357 / Et1/99</strain>
    </source>
</reference>
<gene>
    <name evidence="1" type="ordered locus">ETA_07670</name>
</gene>
<organism evidence="1 2">
    <name type="scientific">Erwinia tasmaniensis (strain DSM 17950 / CFBP 7177 / CIP 109463 / NCPPB 4357 / Et1/99)</name>
    <dbReference type="NCBI Taxonomy" id="465817"/>
    <lineage>
        <taxon>Bacteria</taxon>
        <taxon>Pseudomonadati</taxon>
        <taxon>Pseudomonadota</taxon>
        <taxon>Gammaproteobacteria</taxon>
        <taxon>Enterobacterales</taxon>
        <taxon>Erwiniaceae</taxon>
        <taxon>Erwinia</taxon>
    </lineage>
</organism>
<dbReference type="AlphaFoldDB" id="B2VD68"/>
<dbReference type="EMBL" id="CU468135">
    <property type="protein sequence ID" value="CAO95813.1"/>
    <property type="molecule type" value="Genomic_DNA"/>
</dbReference>
<protein>
    <submittedName>
        <fullName evidence="1">Uncharacterized protein</fullName>
    </submittedName>
</protein>
<dbReference type="Proteomes" id="UP000001726">
    <property type="component" value="Chromosome"/>
</dbReference>
<sequence>MQSAWITENISAKIICSSGTGLIRTPVHNILGAGSAGIVNLQLFSKAADSLARNIVCWVVPYFLATALTPSHASIAAITRRTLKPNAPQAHWVG</sequence>
<accession>B2VD68</accession>
<proteinExistence type="predicted"/>
<evidence type="ECO:0000313" key="1">
    <source>
        <dbReference type="EMBL" id="CAO95813.1"/>
    </source>
</evidence>
<evidence type="ECO:0000313" key="2">
    <source>
        <dbReference type="Proteomes" id="UP000001726"/>
    </source>
</evidence>
<dbReference type="HOGENOM" id="CLU_2381711_0_0_6"/>